<keyword evidence="2" id="KW-1133">Transmembrane helix</keyword>
<keyword evidence="2" id="KW-0812">Transmembrane</keyword>
<feature type="transmembrane region" description="Helical" evidence="2">
    <location>
        <begin position="311"/>
        <end position="334"/>
    </location>
</feature>
<dbReference type="InterPro" id="IPR021424">
    <property type="entry name" value="PorA"/>
</dbReference>
<dbReference type="EMBL" id="VIVR01000001">
    <property type="protein sequence ID" value="TWE20778.1"/>
    <property type="molecule type" value="Genomic_DNA"/>
</dbReference>
<proteinExistence type="predicted"/>
<feature type="transmembrane region" description="Helical" evidence="2">
    <location>
        <begin position="7"/>
        <end position="29"/>
    </location>
</feature>
<sequence length="363" mass="38006">MRTNNVLRVIAVVVGAVLIAGAFVLAYFVTPNYVARLPGDTDTKRTYTGTFKTLLDAQEVAKGNLVSAVKQNVPLAIERAVKVEATSGNTALVSDSRTTTAAGNAVEKTTWQYAVNRKTLEPASSHPSSWTVVDAQGLTVSWPIGSKKTTYTGWRPETKTTTPLTYSRTESKSGLNTYVYEASLPPTRITDTEVLAGLPPAVPQKTLALVAQLGTLSAAAKLQLAALLPTLGDPVPLSYTLQSADTFWIEPETGVVVDTHRSQQRVAGVVAPKDGTFLPLLPVSDVSYQQTADSVKGAADDAKDGRDAISLVGTILPIVCGVVGAILIAVALFLRRRGTRGAAGPDAAGPDAAATGADAPDRP</sequence>
<evidence type="ECO:0000313" key="4">
    <source>
        <dbReference type="Proteomes" id="UP000318416"/>
    </source>
</evidence>
<reference evidence="3 4" key="1">
    <citation type="submission" date="2019-06" db="EMBL/GenBank/DDBJ databases">
        <title>Sequencing the genomes of 1000 actinobacteria strains.</title>
        <authorList>
            <person name="Klenk H.-P."/>
        </authorList>
    </citation>
    <scope>NUCLEOTIDE SEQUENCE [LARGE SCALE GENOMIC DNA]</scope>
    <source>
        <strain evidence="3 4">DSM 41649</strain>
    </source>
</reference>
<feature type="region of interest" description="Disordered" evidence="1">
    <location>
        <begin position="341"/>
        <end position="363"/>
    </location>
</feature>
<dbReference type="AlphaFoldDB" id="A0A561EYU6"/>
<accession>A0A561EYU6</accession>
<evidence type="ECO:0000313" key="3">
    <source>
        <dbReference type="EMBL" id="TWE20778.1"/>
    </source>
</evidence>
<evidence type="ECO:0000256" key="2">
    <source>
        <dbReference type="SAM" id="Phobius"/>
    </source>
</evidence>
<keyword evidence="2" id="KW-0472">Membrane</keyword>
<name>A0A561EYU6_9ACTN</name>
<keyword evidence="4" id="KW-1185">Reference proteome</keyword>
<gene>
    <name evidence="3" type="ORF">FB465_5936</name>
</gene>
<dbReference type="Pfam" id="PF11271">
    <property type="entry name" value="PorA"/>
    <property type="match status" value="1"/>
</dbReference>
<organism evidence="3 4">
    <name type="scientific">Kitasatospora atroaurantiaca</name>
    <dbReference type="NCBI Taxonomy" id="285545"/>
    <lineage>
        <taxon>Bacteria</taxon>
        <taxon>Bacillati</taxon>
        <taxon>Actinomycetota</taxon>
        <taxon>Actinomycetes</taxon>
        <taxon>Kitasatosporales</taxon>
        <taxon>Streptomycetaceae</taxon>
        <taxon>Kitasatospora</taxon>
    </lineage>
</organism>
<dbReference type="Proteomes" id="UP000318416">
    <property type="component" value="Unassembled WGS sequence"/>
</dbReference>
<dbReference type="RefSeq" id="WP_145795336.1">
    <property type="nucleotide sequence ID" value="NZ_BAAABR010000047.1"/>
</dbReference>
<evidence type="ECO:0000256" key="1">
    <source>
        <dbReference type="SAM" id="MobiDB-lite"/>
    </source>
</evidence>
<dbReference type="OrthoDB" id="153031at2"/>
<comment type="caution">
    <text evidence="3">The sequence shown here is derived from an EMBL/GenBank/DDBJ whole genome shotgun (WGS) entry which is preliminary data.</text>
</comment>
<protein>
    <submittedName>
        <fullName evidence="3">DUF3068 family protein</fullName>
    </submittedName>
</protein>